<name>A0A7C6EEB3_UNCW3</name>
<protein>
    <submittedName>
        <fullName evidence="2">Thiamine-phosphate pyrophosphorylase</fullName>
    </submittedName>
</protein>
<feature type="domain" description="ThiD2" evidence="1">
    <location>
        <begin position="6"/>
        <end position="127"/>
    </location>
</feature>
<dbReference type="Pfam" id="PF17792">
    <property type="entry name" value="ThiD2"/>
    <property type="match status" value="1"/>
</dbReference>
<sequence>MRSLFRIIDVNINRLTEGLRVTEEVVRFEICDKQLLTTIRKIHNRLTRKLKDYRFSVIPFRRSETDLGRSDKFDKLRRQNLTDVLFANLKRSQEAARVLEEVTKINDQKFSAFFKRTRFSLYDLEKKLVLKIYGRE</sequence>
<proteinExistence type="predicted"/>
<dbReference type="EMBL" id="DTLI01000173">
    <property type="protein sequence ID" value="HHS52662.1"/>
    <property type="molecule type" value="Genomic_DNA"/>
</dbReference>
<dbReference type="AlphaFoldDB" id="A0A7C6EEB3"/>
<organism evidence="2">
    <name type="scientific">candidate division WOR-3 bacterium</name>
    <dbReference type="NCBI Taxonomy" id="2052148"/>
    <lineage>
        <taxon>Bacteria</taxon>
        <taxon>Bacteria division WOR-3</taxon>
    </lineage>
</organism>
<dbReference type="InterPro" id="IPR041397">
    <property type="entry name" value="ThiD2"/>
</dbReference>
<evidence type="ECO:0000259" key="1">
    <source>
        <dbReference type="Pfam" id="PF17792"/>
    </source>
</evidence>
<accession>A0A7C6EEB3</accession>
<evidence type="ECO:0000313" key="2">
    <source>
        <dbReference type="EMBL" id="HHS52662.1"/>
    </source>
</evidence>
<gene>
    <name evidence="2" type="ORF">ENW73_07350</name>
</gene>
<comment type="caution">
    <text evidence="2">The sequence shown here is derived from an EMBL/GenBank/DDBJ whole genome shotgun (WGS) entry which is preliminary data.</text>
</comment>
<reference evidence="2" key="1">
    <citation type="journal article" date="2020" name="mSystems">
        <title>Genome- and Community-Level Interaction Insights into Carbon Utilization and Element Cycling Functions of Hydrothermarchaeota in Hydrothermal Sediment.</title>
        <authorList>
            <person name="Zhou Z."/>
            <person name="Liu Y."/>
            <person name="Xu W."/>
            <person name="Pan J."/>
            <person name="Luo Z.H."/>
            <person name="Li M."/>
        </authorList>
    </citation>
    <scope>NUCLEOTIDE SEQUENCE [LARGE SCALE GENOMIC DNA]</scope>
    <source>
        <strain evidence="2">SpSt-876</strain>
    </source>
</reference>